<gene>
    <name evidence="6" type="primary">slyA</name>
    <name evidence="5" type="ORF">EA71_00668</name>
    <name evidence="6" type="ORF">NCTC8129_01695</name>
</gene>
<keyword evidence="3" id="KW-0804">Transcription</keyword>
<dbReference type="PANTHER" id="PTHR42756">
    <property type="entry name" value="TRANSCRIPTIONAL REGULATOR, MARR"/>
    <property type="match status" value="1"/>
</dbReference>
<dbReference type="InterPro" id="IPR000835">
    <property type="entry name" value="HTH_MarR-typ"/>
</dbReference>
<evidence type="ECO:0000256" key="2">
    <source>
        <dbReference type="ARBA" id="ARBA00023125"/>
    </source>
</evidence>
<evidence type="ECO:0000259" key="4">
    <source>
        <dbReference type="PROSITE" id="PS50995"/>
    </source>
</evidence>
<dbReference type="GeneID" id="56743316"/>
<dbReference type="Pfam" id="PF01047">
    <property type="entry name" value="MarR"/>
    <property type="match status" value="1"/>
</dbReference>
<dbReference type="RefSeq" id="WP_081133980.1">
    <property type="nucleotide sequence ID" value="NZ_CABGIZ010000002.1"/>
</dbReference>
<dbReference type="PROSITE" id="PS50995">
    <property type="entry name" value="HTH_MARR_2"/>
    <property type="match status" value="1"/>
</dbReference>
<keyword evidence="1" id="KW-0805">Transcription regulation</keyword>
<dbReference type="EMBL" id="UGIF01000002">
    <property type="protein sequence ID" value="STP29497.1"/>
    <property type="molecule type" value="Genomic_DNA"/>
</dbReference>
<dbReference type="EMBL" id="LEPB01000002">
    <property type="protein sequence ID" value="RCA11754.1"/>
    <property type="molecule type" value="Genomic_DNA"/>
</dbReference>
<dbReference type="PRINTS" id="PR00598">
    <property type="entry name" value="HTHMARR"/>
</dbReference>
<dbReference type="Proteomes" id="UP000252797">
    <property type="component" value="Unassembled WGS sequence"/>
</dbReference>
<evidence type="ECO:0000313" key="8">
    <source>
        <dbReference type="Proteomes" id="UP000254070"/>
    </source>
</evidence>
<dbReference type="Proteomes" id="UP000254070">
    <property type="component" value="Unassembled WGS sequence"/>
</dbReference>
<dbReference type="GO" id="GO:0003677">
    <property type="term" value="F:DNA binding"/>
    <property type="evidence" value="ECO:0007669"/>
    <property type="project" value="UniProtKB-KW"/>
</dbReference>
<protein>
    <submittedName>
        <fullName evidence="6">Salmolysin</fullName>
    </submittedName>
</protein>
<proteinExistence type="predicted"/>
<feature type="domain" description="HTH marR-type" evidence="4">
    <location>
        <begin position="1"/>
        <end position="139"/>
    </location>
</feature>
<evidence type="ECO:0000256" key="1">
    <source>
        <dbReference type="ARBA" id="ARBA00023015"/>
    </source>
</evidence>
<reference evidence="5 7" key="1">
    <citation type="submission" date="2015-06" db="EMBL/GenBank/DDBJ databases">
        <title>The Genome Sequence of Enterococcus durans 4EA1.</title>
        <authorList>
            <consortium name="The Broad Institute Genomics Platform"/>
            <consortium name="The Broad Institute Genome Sequencing Center for Infectious Disease"/>
            <person name="Earl A.M."/>
            <person name="Van Tyne D."/>
            <person name="Lebreton F."/>
            <person name="Saavedra J.T."/>
            <person name="Gilmore M.S."/>
            <person name="Manson Mcguire A."/>
            <person name="Clock S."/>
            <person name="Crupain M."/>
            <person name="Rangan U."/>
            <person name="Young S."/>
            <person name="Abouelleil A."/>
            <person name="Cao P."/>
            <person name="Chapman S.B."/>
            <person name="Griggs A."/>
            <person name="Priest M."/>
            <person name="Shea T."/>
            <person name="Wortman J."/>
            <person name="Nusbaum C."/>
            <person name="Birren B."/>
        </authorList>
    </citation>
    <scope>NUCLEOTIDE SEQUENCE [LARGE SCALE GENOMIC DNA]</scope>
    <source>
        <strain evidence="5 7">4EA1</strain>
    </source>
</reference>
<evidence type="ECO:0000256" key="3">
    <source>
        <dbReference type="ARBA" id="ARBA00023163"/>
    </source>
</evidence>
<dbReference type="SUPFAM" id="SSF46785">
    <property type="entry name" value="Winged helix' DNA-binding domain"/>
    <property type="match status" value="1"/>
</dbReference>
<dbReference type="STRING" id="53345.LIU_04540"/>
<evidence type="ECO:0000313" key="5">
    <source>
        <dbReference type="EMBL" id="RCA11754.1"/>
    </source>
</evidence>
<accession>A0A367CGR3</accession>
<name>A0A367CGR3_9ENTE</name>
<keyword evidence="2" id="KW-0238">DNA-binding</keyword>
<dbReference type="InterPro" id="IPR036388">
    <property type="entry name" value="WH-like_DNA-bd_sf"/>
</dbReference>
<dbReference type="AlphaFoldDB" id="A0A367CGR3"/>
<dbReference type="SMART" id="SM00347">
    <property type="entry name" value="HTH_MARR"/>
    <property type="match status" value="1"/>
</dbReference>
<evidence type="ECO:0000313" key="7">
    <source>
        <dbReference type="Proteomes" id="UP000252797"/>
    </source>
</evidence>
<organism evidence="5 7">
    <name type="scientific">Enterococcus durans</name>
    <dbReference type="NCBI Taxonomy" id="53345"/>
    <lineage>
        <taxon>Bacteria</taxon>
        <taxon>Bacillati</taxon>
        <taxon>Bacillota</taxon>
        <taxon>Bacilli</taxon>
        <taxon>Lactobacillales</taxon>
        <taxon>Enterococcaceae</taxon>
        <taxon>Enterococcus</taxon>
    </lineage>
</organism>
<evidence type="ECO:0000313" key="6">
    <source>
        <dbReference type="EMBL" id="STP29497.1"/>
    </source>
</evidence>
<dbReference type="GO" id="GO:0003700">
    <property type="term" value="F:DNA-binding transcription factor activity"/>
    <property type="evidence" value="ECO:0007669"/>
    <property type="project" value="InterPro"/>
</dbReference>
<sequence>MDRERSEAYLGACMIAKRTTEFLPTPPNGLQRRHIYILKTCYHLKETNGTVKISDIAKAIKGTLPSVTKNVATLEELGYMKKQTNKKDRRIINVDLTDKGLALYLKDVSGFHEQNAEILQEISIEDMDTTIRTIKRIYELMNDSMSYQKGEMECIEH</sequence>
<dbReference type="InterPro" id="IPR036390">
    <property type="entry name" value="WH_DNA-bd_sf"/>
</dbReference>
<dbReference type="Gene3D" id="1.10.10.10">
    <property type="entry name" value="Winged helix-like DNA-binding domain superfamily/Winged helix DNA-binding domain"/>
    <property type="match status" value="1"/>
</dbReference>
<reference evidence="6 8" key="2">
    <citation type="submission" date="2018-06" db="EMBL/GenBank/DDBJ databases">
        <authorList>
            <consortium name="Pathogen Informatics"/>
            <person name="Doyle S."/>
        </authorList>
    </citation>
    <scope>NUCLEOTIDE SEQUENCE [LARGE SCALE GENOMIC DNA]</scope>
    <source>
        <strain evidence="6 8">NCTC8129</strain>
    </source>
</reference>
<dbReference type="PANTHER" id="PTHR42756:SF1">
    <property type="entry name" value="TRANSCRIPTIONAL REPRESSOR OF EMRAB OPERON"/>
    <property type="match status" value="1"/>
</dbReference>